<dbReference type="RefSeq" id="XP_028138882.2">
    <property type="nucleotide sequence ID" value="XM_028283081.2"/>
</dbReference>
<feature type="region of interest" description="Disordered" evidence="1">
    <location>
        <begin position="113"/>
        <end position="190"/>
    </location>
</feature>
<dbReference type="GeneID" id="114333220"/>
<dbReference type="SUPFAM" id="SSF51045">
    <property type="entry name" value="WW domain"/>
    <property type="match status" value="2"/>
</dbReference>
<feature type="compositionally biased region" description="Basic residues" evidence="1">
    <location>
        <begin position="119"/>
        <end position="135"/>
    </location>
</feature>
<dbReference type="PANTHER" id="PTHR46697">
    <property type="entry name" value="FORMIN-BINDING PROTEIN 4"/>
    <property type="match status" value="1"/>
</dbReference>
<sequence length="801" mass="88986">MEYKVDDFFNEINEIAPPPLKEAQDEDWKQCFDKLTGYPYYWNKKTDEVTWTVPPGFKTSEEKTPSKPQKKLPPRLPPKVSQPKSLYIPQRSTVFPAVASGLVPKESVKVYSVAEATSAKKRPVATKKDSQKRRYPKDDQSDDEKIVLISSYGSGSDSEEEAPVPKRNKPEPPPPKQRESSVSDDDDDLDILAKIQKRAQELRELGGDIPAEVKSVVESAKNEIQSTPHEHREVPIGPSLPEYSRKDTSTSHKKITGIGPSLPEYSKRDISTSNRKVGVAPMSPSLPEYSKIDTSTSNRKVGVVPMGPSLPPLPEYSKKDTSTSNLSRVGVVPIGPSLPSLPEYSKKDTFTSKKRVTTGPSLVASYLSDSDSDEDNEEIKNIPQVKQELPVAHSTLFPVTKPVSINDFITPKPPEVATSTSPKTAVTPQPFDTKLFMRKKKLSVPVVTVAKKSGDDEERRTGFGFEENVATSERANDNLYPGFKKGGVAFVKSDVLLPSFTRNEESNGKEEDDLIDREGIDNTYSNLKDKLTFLNEGRPSISSVQVMLVQAETLVVAMNDGALKRSYLKKWLDDTCSELKKLEKEAAPTGWMLQWDRTHRRYFYQNRFSGTSQWEYPQPDMNTSDVAMDISTTPPPPHEIESPPPEEVLPPLPPKIRSPSPPPPPVISCVEYEEVVVHTVPLPVPASPVTVTPQLTYNGQPHPPGVDISELTPIKPTINPQPPDLDSALDSFYSDIAAITSSPKPPPQQEEENISPVEVPIETVKKKKKPKVKLAQGLTMKKKGVSQLVEKWKNVQQEYNN</sequence>
<dbReference type="InterPro" id="IPR053076">
    <property type="entry name" value="WW_domain_protein"/>
</dbReference>
<feature type="domain" description="WW" evidence="2">
    <location>
        <begin position="585"/>
        <end position="619"/>
    </location>
</feature>
<accession>A0ABM5IQL4</accession>
<dbReference type="Proteomes" id="UP001652700">
    <property type="component" value="Unplaced"/>
</dbReference>
<feature type="region of interest" description="Disordered" evidence="1">
    <location>
        <begin position="365"/>
        <end position="384"/>
    </location>
</feature>
<protein>
    <recommendedName>
        <fullName evidence="2">WW domain-containing protein</fullName>
    </recommendedName>
</protein>
<feature type="compositionally biased region" description="Basic and acidic residues" evidence="1">
    <location>
        <begin position="136"/>
        <end position="146"/>
    </location>
</feature>
<dbReference type="SMART" id="SM00456">
    <property type="entry name" value="WW"/>
    <property type="match status" value="2"/>
</dbReference>
<feature type="region of interest" description="Disordered" evidence="1">
    <location>
        <begin position="55"/>
        <end position="88"/>
    </location>
</feature>
<reference evidence="3" key="1">
    <citation type="submission" date="2025-05" db="UniProtKB">
        <authorList>
            <consortium name="EnsemblMetazoa"/>
        </authorList>
    </citation>
    <scope>IDENTIFICATION</scope>
</reference>
<dbReference type="InterPro" id="IPR036020">
    <property type="entry name" value="WW_dom_sf"/>
</dbReference>
<feature type="region of interest" description="Disordered" evidence="1">
    <location>
        <begin position="220"/>
        <end position="355"/>
    </location>
</feature>
<evidence type="ECO:0000313" key="4">
    <source>
        <dbReference type="Proteomes" id="UP001652700"/>
    </source>
</evidence>
<dbReference type="PROSITE" id="PS01159">
    <property type="entry name" value="WW_DOMAIN_1"/>
    <property type="match status" value="1"/>
</dbReference>
<evidence type="ECO:0000256" key="1">
    <source>
        <dbReference type="SAM" id="MobiDB-lite"/>
    </source>
</evidence>
<name>A0ABM5IQL4_DIAVI</name>
<dbReference type="Gene3D" id="2.20.70.10">
    <property type="match status" value="2"/>
</dbReference>
<proteinExistence type="predicted"/>
<evidence type="ECO:0000259" key="2">
    <source>
        <dbReference type="PROSITE" id="PS50020"/>
    </source>
</evidence>
<dbReference type="PROSITE" id="PS50020">
    <property type="entry name" value="WW_DOMAIN_2"/>
    <property type="match status" value="2"/>
</dbReference>
<dbReference type="InterPro" id="IPR001202">
    <property type="entry name" value="WW_dom"/>
</dbReference>
<dbReference type="CDD" id="cd00201">
    <property type="entry name" value="WW"/>
    <property type="match status" value="2"/>
</dbReference>
<keyword evidence="4" id="KW-1185">Reference proteome</keyword>
<feature type="compositionally biased region" description="Pro residues" evidence="1">
    <location>
        <begin position="633"/>
        <end position="652"/>
    </location>
</feature>
<dbReference type="EnsemblMetazoa" id="XM_028283081.2">
    <property type="protein sequence ID" value="XP_028138882.2"/>
    <property type="gene ID" value="LOC114333220"/>
</dbReference>
<dbReference type="PANTHER" id="PTHR46697:SF1">
    <property type="entry name" value="FORMIN-BINDING PROTEIN 4"/>
    <property type="match status" value="1"/>
</dbReference>
<organism evidence="3 4">
    <name type="scientific">Diabrotica virgifera virgifera</name>
    <name type="common">western corn rootworm</name>
    <dbReference type="NCBI Taxonomy" id="50390"/>
    <lineage>
        <taxon>Eukaryota</taxon>
        <taxon>Metazoa</taxon>
        <taxon>Ecdysozoa</taxon>
        <taxon>Arthropoda</taxon>
        <taxon>Hexapoda</taxon>
        <taxon>Insecta</taxon>
        <taxon>Pterygota</taxon>
        <taxon>Neoptera</taxon>
        <taxon>Endopterygota</taxon>
        <taxon>Coleoptera</taxon>
        <taxon>Polyphaga</taxon>
        <taxon>Cucujiformia</taxon>
        <taxon>Chrysomeloidea</taxon>
        <taxon>Chrysomelidae</taxon>
        <taxon>Galerucinae</taxon>
        <taxon>Diabroticina</taxon>
        <taxon>Diabroticites</taxon>
        <taxon>Diabrotica</taxon>
    </lineage>
</organism>
<evidence type="ECO:0000313" key="3">
    <source>
        <dbReference type="EnsemblMetazoa" id="XP_028138882.2"/>
    </source>
</evidence>
<feature type="domain" description="WW" evidence="2">
    <location>
        <begin position="22"/>
        <end position="56"/>
    </location>
</feature>
<feature type="region of interest" description="Disordered" evidence="1">
    <location>
        <begin position="632"/>
        <end position="652"/>
    </location>
</feature>